<dbReference type="EMBL" id="ABEU02000001">
    <property type="protein sequence ID" value="PNR62748.1"/>
    <property type="molecule type" value="Genomic_DNA"/>
</dbReference>
<dbReference type="AlphaFoldDB" id="A0A2K1L9P1"/>
<protein>
    <submittedName>
        <fullName evidence="1 2">Uncharacterized protein</fullName>
    </submittedName>
</protein>
<name>A0A2K1L9P1_PHYPA</name>
<reference evidence="2" key="3">
    <citation type="submission" date="2020-12" db="UniProtKB">
        <authorList>
            <consortium name="EnsemblPlants"/>
        </authorList>
    </citation>
    <scope>IDENTIFICATION</scope>
</reference>
<dbReference type="Proteomes" id="UP000006727">
    <property type="component" value="Chromosome 1"/>
</dbReference>
<reference evidence="1 3" key="2">
    <citation type="journal article" date="2018" name="Plant J.">
        <title>The Physcomitrella patens chromosome-scale assembly reveals moss genome structure and evolution.</title>
        <authorList>
            <person name="Lang D."/>
            <person name="Ullrich K.K."/>
            <person name="Murat F."/>
            <person name="Fuchs J."/>
            <person name="Jenkins J."/>
            <person name="Haas F.B."/>
            <person name="Piednoel M."/>
            <person name="Gundlach H."/>
            <person name="Van Bel M."/>
            <person name="Meyberg R."/>
            <person name="Vives C."/>
            <person name="Morata J."/>
            <person name="Symeonidi A."/>
            <person name="Hiss M."/>
            <person name="Muchero W."/>
            <person name="Kamisugi Y."/>
            <person name="Saleh O."/>
            <person name="Blanc G."/>
            <person name="Decker E.L."/>
            <person name="van Gessel N."/>
            <person name="Grimwood J."/>
            <person name="Hayes R.D."/>
            <person name="Graham S.W."/>
            <person name="Gunter L.E."/>
            <person name="McDaniel S.F."/>
            <person name="Hoernstein S.N.W."/>
            <person name="Larsson A."/>
            <person name="Li F.W."/>
            <person name="Perroud P.F."/>
            <person name="Phillips J."/>
            <person name="Ranjan P."/>
            <person name="Rokshar D.S."/>
            <person name="Rothfels C.J."/>
            <person name="Schneider L."/>
            <person name="Shu S."/>
            <person name="Stevenson D.W."/>
            <person name="Thummler F."/>
            <person name="Tillich M."/>
            <person name="Villarreal Aguilar J.C."/>
            <person name="Widiez T."/>
            <person name="Wong G.K."/>
            <person name="Wymore A."/>
            <person name="Zhang Y."/>
            <person name="Zimmer A.D."/>
            <person name="Quatrano R.S."/>
            <person name="Mayer K.F.X."/>
            <person name="Goodstein D."/>
            <person name="Casacuberta J.M."/>
            <person name="Vandepoele K."/>
            <person name="Reski R."/>
            <person name="Cuming A.C."/>
            <person name="Tuskan G.A."/>
            <person name="Maumus F."/>
            <person name="Salse J."/>
            <person name="Schmutz J."/>
            <person name="Rensing S.A."/>
        </authorList>
    </citation>
    <scope>NUCLEOTIDE SEQUENCE [LARGE SCALE GENOMIC DNA]</scope>
    <source>
        <strain evidence="2 3">cv. Gransden 2004</strain>
    </source>
</reference>
<dbReference type="PaxDb" id="3218-PP1S21_22V6.1"/>
<dbReference type="InParanoid" id="A0A2K1L9P1"/>
<evidence type="ECO:0000313" key="2">
    <source>
        <dbReference type="EnsemblPlants" id="Pp3c1_25470V3.1"/>
    </source>
</evidence>
<organism evidence="1">
    <name type="scientific">Physcomitrium patens</name>
    <name type="common">Spreading-leaved earth moss</name>
    <name type="synonym">Physcomitrella patens</name>
    <dbReference type="NCBI Taxonomy" id="3218"/>
    <lineage>
        <taxon>Eukaryota</taxon>
        <taxon>Viridiplantae</taxon>
        <taxon>Streptophyta</taxon>
        <taxon>Embryophyta</taxon>
        <taxon>Bryophyta</taxon>
        <taxon>Bryophytina</taxon>
        <taxon>Bryopsida</taxon>
        <taxon>Funariidae</taxon>
        <taxon>Funariales</taxon>
        <taxon>Funariaceae</taxon>
        <taxon>Physcomitrium</taxon>
    </lineage>
</organism>
<dbReference type="EnsemblPlants" id="Pp3c1_25470V3.1">
    <property type="protein sequence ID" value="Pp3c1_25470V3.1"/>
    <property type="gene ID" value="Pp3c1_25470"/>
</dbReference>
<evidence type="ECO:0000313" key="3">
    <source>
        <dbReference type="Proteomes" id="UP000006727"/>
    </source>
</evidence>
<reference evidence="1 3" key="1">
    <citation type="journal article" date="2008" name="Science">
        <title>The Physcomitrella genome reveals evolutionary insights into the conquest of land by plants.</title>
        <authorList>
            <person name="Rensing S."/>
            <person name="Lang D."/>
            <person name="Zimmer A."/>
            <person name="Terry A."/>
            <person name="Salamov A."/>
            <person name="Shapiro H."/>
            <person name="Nishiyama T."/>
            <person name="Perroud P.-F."/>
            <person name="Lindquist E."/>
            <person name="Kamisugi Y."/>
            <person name="Tanahashi T."/>
            <person name="Sakakibara K."/>
            <person name="Fujita T."/>
            <person name="Oishi K."/>
            <person name="Shin-I T."/>
            <person name="Kuroki Y."/>
            <person name="Toyoda A."/>
            <person name="Suzuki Y."/>
            <person name="Hashimoto A."/>
            <person name="Yamaguchi K."/>
            <person name="Sugano A."/>
            <person name="Kohara Y."/>
            <person name="Fujiyama A."/>
            <person name="Anterola A."/>
            <person name="Aoki S."/>
            <person name="Ashton N."/>
            <person name="Barbazuk W.B."/>
            <person name="Barker E."/>
            <person name="Bennetzen J."/>
            <person name="Bezanilla M."/>
            <person name="Blankenship R."/>
            <person name="Cho S.H."/>
            <person name="Dutcher S."/>
            <person name="Estelle M."/>
            <person name="Fawcett J.A."/>
            <person name="Gundlach H."/>
            <person name="Hanada K."/>
            <person name="Heyl A."/>
            <person name="Hicks K.A."/>
            <person name="Hugh J."/>
            <person name="Lohr M."/>
            <person name="Mayer K."/>
            <person name="Melkozernov A."/>
            <person name="Murata T."/>
            <person name="Nelson D."/>
            <person name="Pils B."/>
            <person name="Prigge M."/>
            <person name="Reiss B."/>
            <person name="Renner T."/>
            <person name="Rombauts S."/>
            <person name="Rushton P."/>
            <person name="Sanderfoot A."/>
            <person name="Schween G."/>
            <person name="Shiu S.-H."/>
            <person name="Stueber K."/>
            <person name="Theodoulou F.L."/>
            <person name="Tu H."/>
            <person name="Van de Peer Y."/>
            <person name="Verrier P.J."/>
            <person name="Waters E."/>
            <person name="Wood A."/>
            <person name="Yang L."/>
            <person name="Cove D."/>
            <person name="Cuming A."/>
            <person name="Hasebe M."/>
            <person name="Lucas S."/>
            <person name="Mishler D.B."/>
            <person name="Reski R."/>
            <person name="Grigoriev I."/>
            <person name="Quatrano R.S."/>
            <person name="Boore J.L."/>
        </authorList>
    </citation>
    <scope>NUCLEOTIDE SEQUENCE [LARGE SCALE GENOMIC DNA]</scope>
    <source>
        <strain evidence="2 3">cv. Gransden 2004</strain>
    </source>
</reference>
<evidence type="ECO:0000313" key="1">
    <source>
        <dbReference type="EMBL" id="PNR62748.1"/>
    </source>
</evidence>
<proteinExistence type="predicted"/>
<accession>A0A2K1L9P1</accession>
<gene>
    <name evidence="1" type="ORF">PHYPA_001172</name>
</gene>
<dbReference type="Gramene" id="Pp3c1_25470V3.1">
    <property type="protein sequence ID" value="Pp3c1_25470V3.1"/>
    <property type="gene ID" value="Pp3c1_25470"/>
</dbReference>
<keyword evidence="3" id="KW-1185">Reference proteome</keyword>
<sequence>MLLTPASGSAAYYLLTKSHKNPENRVGNEWNIDKKELMKDFLGRCNHPPFWLGS</sequence>